<evidence type="ECO:0000256" key="7">
    <source>
        <dbReference type="ARBA" id="ARBA00022840"/>
    </source>
</evidence>
<keyword evidence="5" id="KW-0547">Nucleotide-binding</keyword>
<dbReference type="Gene3D" id="3.30.565.10">
    <property type="entry name" value="Histidine kinase-like ATPase, C-terminal domain"/>
    <property type="match status" value="1"/>
</dbReference>
<evidence type="ECO:0000313" key="13">
    <source>
        <dbReference type="Proteomes" id="UP000668403"/>
    </source>
</evidence>
<dbReference type="RefSeq" id="WP_208237475.1">
    <property type="nucleotide sequence ID" value="NZ_BAAAQU010000001.1"/>
</dbReference>
<dbReference type="CDD" id="cd16917">
    <property type="entry name" value="HATPase_UhpB-NarQ-NarX-like"/>
    <property type="match status" value="1"/>
</dbReference>
<accession>A0A939QCM4</accession>
<dbReference type="InterPro" id="IPR017205">
    <property type="entry name" value="Sig_transdc_His_kinase_ChrS"/>
</dbReference>
<dbReference type="InterPro" id="IPR011712">
    <property type="entry name" value="Sig_transdc_His_kin_sub3_dim/P"/>
</dbReference>
<dbReference type="SMART" id="SM00387">
    <property type="entry name" value="HATPase_c"/>
    <property type="match status" value="1"/>
</dbReference>
<evidence type="ECO:0000259" key="11">
    <source>
        <dbReference type="SMART" id="SM00387"/>
    </source>
</evidence>
<dbReference type="InterPro" id="IPR050482">
    <property type="entry name" value="Sensor_HK_TwoCompSys"/>
</dbReference>
<dbReference type="GO" id="GO:0005524">
    <property type="term" value="F:ATP binding"/>
    <property type="evidence" value="ECO:0007669"/>
    <property type="project" value="UniProtKB-KW"/>
</dbReference>
<keyword evidence="10" id="KW-0812">Transmembrane</keyword>
<feature type="transmembrane region" description="Helical" evidence="10">
    <location>
        <begin position="88"/>
        <end position="110"/>
    </location>
</feature>
<dbReference type="PANTHER" id="PTHR24421">
    <property type="entry name" value="NITRATE/NITRITE SENSOR PROTEIN NARX-RELATED"/>
    <property type="match status" value="1"/>
</dbReference>
<evidence type="ECO:0000256" key="3">
    <source>
        <dbReference type="ARBA" id="ARBA00022553"/>
    </source>
</evidence>
<feature type="domain" description="Histidine kinase/HSP90-like ATPase" evidence="11">
    <location>
        <begin position="323"/>
        <end position="428"/>
    </location>
</feature>
<dbReference type="Pfam" id="PF07730">
    <property type="entry name" value="HisKA_3"/>
    <property type="match status" value="1"/>
</dbReference>
<comment type="catalytic activity">
    <reaction evidence="1">
        <text>ATP + protein L-histidine = ADP + protein N-phospho-L-histidine.</text>
        <dbReference type="EC" id="2.7.13.3"/>
    </reaction>
</comment>
<keyword evidence="8" id="KW-0902">Two-component regulatory system</keyword>
<dbReference type="PANTHER" id="PTHR24421:SF10">
    <property type="entry name" value="NITRATE_NITRITE SENSOR PROTEIN NARQ"/>
    <property type="match status" value="1"/>
</dbReference>
<evidence type="ECO:0000256" key="5">
    <source>
        <dbReference type="ARBA" id="ARBA00022741"/>
    </source>
</evidence>
<evidence type="ECO:0000256" key="6">
    <source>
        <dbReference type="ARBA" id="ARBA00022777"/>
    </source>
</evidence>
<feature type="transmembrane region" description="Helical" evidence="10">
    <location>
        <begin position="163"/>
        <end position="186"/>
    </location>
</feature>
<dbReference type="InterPro" id="IPR036890">
    <property type="entry name" value="HATPase_C_sf"/>
</dbReference>
<dbReference type="InterPro" id="IPR003594">
    <property type="entry name" value="HATPase_dom"/>
</dbReference>
<evidence type="ECO:0000256" key="4">
    <source>
        <dbReference type="ARBA" id="ARBA00022679"/>
    </source>
</evidence>
<keyword evidence="4" id="KW-0808">Transferase</keyword>
<feature type="compositionally biased region" description="Basic and acidic residues" evidence="9">
    <location>
        <begin position="437"/>
        <end position="451"/>
    </location>
</feature>
<keyword evidence="3" id="KW-0597">Phosphoprotein</keyword>
<proteinExistence type="predicted"/>
<keyword evidence="6 12" id="KW-0418">Kinase</keyword>
<evidence type="ECO:0000313" key="12">
    <source>
        <dbReference type="EMBL" id="MBO2989341.1"/>
    </source>
</evidence>
<dbReference type="Proteomes" id="UP000668403">
    <property type="component" value="Unassembled WGS sequence"/>
</dbReference>
<keyword evidence="13" id="KW-1185">Reference proteome</keyword>
<evidence type="ECO:0000256" key="2">
    <source>
        <dbReference type="ARBA" id="ARBA00012438"/>
    </source>
</evidence>
<evidence type="ECO:0000256" key="8">
    <source>
        <dbReference type="ARBA" id="ARBA00023012"/>
    </source>
</evidence>
<dbReference type="GO" id="GO:0000155">
    <property type="term" value="F:phosphorelay sensor kinase activity"/>
    <property type="evidence" value="ECO:0007669"/>
    <property type="project" value="InterPro"/>
</dbReference>
<name>A0A939QCM4_9MICO</name>
<dbReference type="EC" id="2.7.13.3" evidence="2"/>
<protein>
    <recommendedName>
        <fullName evidence="2">histidine kinase</fullName>
        <ecNumber evidence="2">2.7.13.3</ecNumber>
    </recommendedName>
</protein>
<evidence type="ECO:0000256" key="10">
    <source>
        <dbReference type="SAM" id="Phobius"/>
    </source>
</evidence>
<feature type="transmembrane region" description="Helical" evidence="10">
    <location>
        <begin position="20"/>
        <end position="39"/>
    </location>
</feature>
<feature type="transmembrane region" description="Helical" evidence="10">
    <location>
        <begin position="138"/>
        <end position="157"/>
    </location>
</feature>
<sequence length="451" mass="47517">MSGAADDTRMSGRAARPSSLRWWDAGVVTIVLFQSVVVVLDGAPGVTSALGIASESARIALVLAPLALLVLLYALIGRRALRRGKEDAPLGPLGALFLVLLIAVLALAVFLAPMNAILQALVYPIVWTVAVRYREAVAWSGATAISIGTTMYAGLALGGASGAVFTALLTMVSSFVFAVVMGTWITRVFEQGERFRLVADQLRQAQGEVSALSEAAGAAAERERLSRELHDTLTQTLTGLVMLSERAERALDVSDLDAARERMAQVTSAARTAVGETRALVATAHPLADGGLEQAIERLVARMRAETGIAVDCAVAPIECGREQQVVLLRAAQEGLANVRTHARATEARVTLRLGESLGPRSAPTRIAVLTVDDNGAGPGERAAHDRAGGGYGITGLRDRARHVRGDLSFGPGPRGGARLELRLPVTSAERPATEPPRNDPPHRAEEPDPV</sequence>
<evidence type="ECO:0000256" key="1">
    <source>
        <dbReference type="ARBA" id="ARBA00000085"/>
    </source>
</evidence>
<dbReference type="GO" id="GO:0046983">
    <property type="term" value="F:protein dimerization activity"/>
    <property type="evidence" value="ECO:0007669"/>
    <property type="project" value="InterPro"/>
</dbReference>
<dbReference type="AlphaFoldDB" id="A0A939QCM4"/>
<feature type="transmembrane region" description="Helical" evidence="10">
    <location>
        <begin position="59"/>
        <end position="76"/>
    </location>
</feature>
<dbReference type="Gene3D" id="1.20.5.1930">
    <property type="match status" value="1"/>
</dbReference>
<dbReference type="EMBL" id="JAGFBF010000002">
    <property type="protein sequence ID" value="MBO2989341.1"/>
    <property type="molecule type" value="Genomic_DNA"/>
</dbReference>
<dbReference type="SUPFAM" id="SSF55874">
    <property type="entry name" value="ATPase domain of HSP90 chaperone/DNA topoisomerase II/histidine kinase"/>
    <property type="match status" value="1"/>
</dbReference>
<comment type="caution">
    <text evidence="12">The sequence shown here is derived from an EMBL/GenBank/DDBJ whole genome shotgun (WGS) entry which is preliminary data.</text>
</comment>
<dbReference type="GO" id="GO:0016020">
    <property type="term" value="C:membrane"/>
    <property type="evidence" value="ECO:0007669"/>
    <property type="project" value="InterPro"/>
</dbReference>
<keyword evidence="10" id="KW-1133">Transmembrane helix</keyword>
<reference evidence="12" key="1">
    <citation type="submission" date="2021-03" db="EMBL/GenBank/DDBJ databases">
        <title>Leucobacter chromiisoli sp. nov., isolated from chromium-containing soil of chemical plant.</title>
        <authorList>
            <person name="Xu Z."/>
        </authorList>
    </citation>
    <scope>NUCLEOTIDE SEQUENCE</scope>
    <source>
        <strain evidence="12">K 70/01</strain>
    </source>
</reference>
<keyword evidence="7" id="KW-0067">ATP-binding</keyword>
<keyword evidence="10" id="KW-0472">Membrane</keyword>
<evidence type="ECO:0000256" key="9">
    <source>
        <dbReference type="SAM" id="MobiDB-lite"/>
    </source>
</evidence>
<organism evidence="12 13">
    <name type="scientific">Leucobacter tardus</name>
    <dbReference type="NCBI Taxonomy" id="501483"/>
    <lineage>
        <taxon>Bacteria</taxon>
        <taxon>Bacillati</taxon>
        <taxon>Actinomycetota</taxon>
        <taxon>Actinomycetes</taxon>
        <taxon>Micrococcales</taxon>
        <taxon>Microbacteriaceae</taxon>
        <taxon>Leucobacter</taxon>
    </lineage>
</organism>
<dbReference type="PIRSF" id="PIRSF037434">
    <property type="entry name" value="STHK_ChrS"/>
    <property type="match status" value="1"/>
</dbReference>
<feature type="region of interest" description="Disordered" evidence="9">
    <location>
        <begin position="406"/>
        <end position="451"/>
    </location>
</feature>
<gene>
    <name evidence="12" type="ORF">J4H85_04930</name>
</gene>